<sequence length="590" mass="65342">MKMKIIFILSLLFVTLNGATIETDKELYDYGNGDKIIHVSFGDMQGTSQDWIGIYPAGASYEFENVVAWKWTGGLISGTLDFNLLSAGNYDVRAFYNNSLTKKAESTFSIIGQAPVVPDVNLTTNKSTYLNTETITATFKYMQGNATDWIGIYPAGASYEFENVVAYKQTGGDINGSVTFTDIAGNYDVRAFYNNSLTKKAESTFSIIGQPPVIPDVNLTTNKSTYLNTETIIATFQNMQGNTTDWIGIYPAGASYEFENVVAYKQTGGDINGSVTFTDIPVGNYDVRAFFNNTLAKEATTTISVIADPNYHDVNLTLNKTVYAQNELIYVNYNYMEGNPTDWIGIYPAGASYEFSNVIDMKYTGGKVQGEVALGGFPANKPLHGFTPMPGLAPGNYEIRAFFNNTLHTEKVVSFTVVDTPVVSTMYEDANGSISPNWIHILGPYPPVYYNGVVRLRAKWVAGPINLSEYSLPFDTPNTTQKVLELDVGGVGRWTPHFYVGVSVQTINGQRNMLWDSFLNHYNVSANKQGDKLSYPTYVELQRNTANSRKHFRVNLDKYLKILEPDNRVLSVTSFFATGGDLDNIKLSSH</sequence>
<protein>
    <submittedName>
        <fullName evidence="1">No hits</fullName>
    </submittedName>
</protein>
<dbReference type="EMBL" id="FPHN01000007">
    <property type="protein sequence ID" value="SFV52407.1"/>
    <property type="molecule type" value="Genomic_DNA"/>
</dbReference>
<gene>
    <name evidence="1" type="ORF">MNB_SV-14-1537</name>
</gene>
<reference evidence="1" key="1">
    <citation type="submission" date="2016-10" db="EMBL/GenBank/DDBJ databases">
        <authorList>
            <person name="de Groot N.N."/>
        </authorList>
    </citation>
    <scope>NUCLEOTIDE SEQUENCE</scope>
</reference>
<name>A0A1W1BFY5_9ZZZZ</name>
<evidence type="ECO:0000313" key="1">
    <source>
        <dbReference type="EMBL" id="SFV52407.1"/>
    </source>
</evidence>
<organism evidence="1">
    <name type="scientific">hydrothermal vent metagenome</name>
    <dbReference type="NCBI Taxonomy" id="652676"/>
    <lineage>
        <taxon>unclassified sequences</taxon>
        <taxon>metagenomes</taxon>
        <taxon>ecological metagenomes</taxon>
    </lineage>
</organism>
<accession>A0A1W1BFY5</accession>
<dbReference type="AlphaFoldDB" id="A0A1W1BFY5"/>
<proteinExistence type="predicted"/>